<dbReference type="RefSeq" id="WP_256028235.1">
    <property type="nucleotide sequence ID" value="NZ_JAHLKM010000002.1"/>
</dbReference>
<organism evidence="2 3">
    <name type="scientific">Natronomonas aquatica</name>
    <dbReference type="NCBI Taxonomy" id="2841590"/>
    <lineage>
        <taxon>Archaea</taxon>
        <taxon>Methanobacteriati</taxon>
        <taxon>Methanobacteriota</taxon>
        <taxon>Stenosarchaea group</taxon>
        <taxon>Halobacteria</taxon>
        <taxon>Halobacteriales</taxon>
        <taxon>Natronomonadaceae</taxon>
        <taxon>Natronomonas</taxon>
    </lineage>
</organism>
<gene>
    <name evidence="2" type="ORF">KM295_02175</name>
</gene>
<evidence type="ECO:0000313" key="2">
    <source>
        <dbReference type="EMBL" id="MCQ4332313.1"/>
    </source>
</evidence>
<dbReference type="InterPro" id="IPR057157">
    <property type="entry name" value="DUF7835"/>
</dbReference>
<accession>A0A9R1CR70</accession>
<reference evidence="2" key="1">
    <citation type="journal article" date="2023" name="Front. Microbiol.">
        <title>Genomic-based phylogenetic and metabolic analyses of the genus Natronomonas, and description of Natronomonas aquatica sp. nov.</title>
        <authorList>
            <person name="Garcia-Roldan A."/>
            <person name="Duran-Viseras A."/>
            <person name="de la Haba R.R."/>
            <person name="Corral P."/>
            <person name="Sanchez-Porro C."/>
            <person name="Ventosa A."/>
        </authorList>
    </citation>
    <scope>NUCLEOTIDE SEQUENCE</scope>
    <source>
        <strain evidence="2">F2-12</strain>
    </source>
</reference>
<protein>
    <recommendedName>
        <fullName evidence="1">DUF7835 domain-containing protein</fullName>
    </recommendedName>
</protein>
<dbReference type="Proteomes" id="UP001139494">
    <property type="component" value="Unassembled WGS sequence"/>
</dbReference>
<sequence>MAIRTDESDGAMREWCETCKRETPHDVSIRLRTESKRPKNAEYSREPYRVSACQICGTERTLRMNDA</sequence>
<dbReference type="Pfam" id="PF25205">
    <property type="entry name" value="DUF7835"/>
    <property type="match status" value="1"/>
</dbReference>
<proteinExistence type="predicted"/>
<comment type="caution">
    <text evidence="2">The sequence shown here is derived from an EMBL/GenBank/DDBJ whole genome shotgun (WGS) entry which is preliminary data.</text>
</comment>
<name>A0A9R1CR70_9EURY</name>
<dbReference type="EMBL" id="JAHLKM010000002">
    <property type="protein sequence ID" value="MCQ4332313.1"/>
    <property type="molecule type" value="Genomic_DNA"/>
</dbReference>
<dbReference type="AlphaFoldDB" id="A0A9R1CR70"/>
<evidence type="ECO:0000259" key="1">
    <source>
        <dbReference type="Pfam" id="PF25205"/>
    </source>
</evidence>
<feature type="domain" description="DUF7835" evidence="1">
    <location>
        <begin position="5"/>
        <end position="67"/>
    </location>
</feature>
<evidence type="ECO:0000313" key="3">
    <source>
        <dbReference type="Proteomes" id="UP001139494"/>
    </source>
</evidence>
<keyword evidence="3" id="KW-1185">Reference proteome</keyword>